<gene>
    <name evidence="2" type="ORF">SDC9_116701</name>
</gene>
<feature type="region of interest" description="Disordered" evidence="1">
    <location>
        <begin position="255"/>
        <end position="298"/>
    </location>
</feature>
<feature type="compositionally biased region" description="Basic and acidic residues" evidence="1">
    <location>
        <begin position="39"/>
        <end position="66"/>
    </location>
</feature>
<comment type="caution">
    <text evidence="2">The sequence shown here is derived from an EMBL/GenBank/DDBJ whole genome shotgun (WGS) entry which is preliminary data.</text>
</comment>
<dbReference type="AlphaFoldDB" id="A0A645C336"/>
<evidence type="ECO:0000256" key="1">
    <source>
        <dbReference type="SAM" id="MobiDB-lite"/>
    </source>
</evidence>
<protein>
    <submittedName>
        <fullName evidence="2">Uncharacterized protein</fullName>
    </submittedName>
</protein>
<reference evidence="2" key="1">
    <citation type="submission" date="2019-08" db="EMBL/GenBank/DDBJ databases">
        <authorList>
            <person name="Kucharzyk K."/>
            <person name="Murdoch R.W."/>
            <person name="Higgins S."/>
            <person name="Loffler F."/>
        </authorList>
    </citation>
    <scope>NUCLEOTIDE SEQUENCE</scope>
</reference>
<name>A0A645C336_9ZZZZ</name>
<feature type="region of interest" description="Disordered" evidence="1">
    <location>
        <begin position="1"/>
        <end position="70"/>
    </location>
</feature>
<proteinExistence type="predicted"/>
<accession>A0A645C336</accession>
<evidence type="ECO:0000313" key="2">
    <source>
        <dbReference type="EMBL" id="MPM69753.1"/>
    </source>
</evidence>
<feature type="region of interest" description="Disordered" evidence="1">
    <location>
        <begin position="107"/>
        <end position="240"/>
    </location>
</feature>
<dbReference type="EMBL" id="VSSQ01023054">
    <property type="protein sequence ID" value="MPM69753.1"/>
    <property type="molecule type" value="Genomic_DNA"/>
</dbReference>
<feature type="compositionally biased region" description="Pro residues" evidence="1">
    <location>
        <begin position="266"/>
        <end position="285"/>
    </location>
</feature>
<feature type="compositionally biased region" description="Basic and acidic residues" evidence="1">
    <location>
        <begin position="158"/>
        <end position="179"/>
    </location>
</feature>
<organism evidence="2">
    <name type="scientific">bioreactor metagenome</name>
    <dbReference type="NCBI Taxonomy" id="1076179"/>
    <lineage>
        <taxon>unclassified sequences</taxon>
        <taxon>metagenomes</taxon>
        <taxon>ecological metagenomes</taxon>
    </lineage>
</organism>
<sequence>MHVRRQAAPAAAEGGVDAHPGAQREAADQEGPDPPAVGQEHDRGDQAQEGAHDGVDGGGPDPERALGEVGGVLAEPVLDLQQHPVDLAGAQVQRALGQPGLEVQHAAGEVQVAVRHPAGDPLPDQGEQAAGDRGGQQDADHRRQAPVQAGPAVQPGHQRPEQHGEQQGDHRGRDQDRHLSQHPGDAVADDGEDDQPPAPRGGDPQGPGHGLVDRGGRWCRGAGGHRPNPTAAVPESGLNPLPVRRVQAMIMATVGRSPGGTRAPKELPPCVSPLSVPPTARPPPGWTVLRTPPGPRTS</sequence>